<evidence type="ECO:0000313" key="3">
    <source>
        <dbReference type="Proteomes" id="UP000324222"/>
    </source>
</evidence>
<reference evidence="2 3" key="1">
    <citation type="submission" date="2019-05" db="EMBL/GenBank/DDBJ databases">
        <title>Another draft genome of Portunus trituberculatus and its Hox gene families provides insights of decapod evolution.</title>
        <authorList>
            <person name="Jeong J.-H."/>
            <person name="Song I."/>
            <person name="Kim S."/>
            <person name="Choi T."/>
            <person name="Kim D."/>
            <person name="Ryu S."/>
            <person name="Kim W."/>
        </authorList>
    </citation>
    <scope>NUCLEOTIDE SEQUENCE [LARGE SCALE GENOMIC DNA]</scope>
    <source>
        <tissue evidence="2">Muscle</tissue>
    </source>
</reference>
<proteinExistence type="predicted"/>
<dbReference type="AlphaFoldDB" id="A0A5B7F7E7"/>
<protein>
    <submittedName>
        <fullName evidence="2">Uncharacterized protein</fullName>
    </submittedName>
</protein>
<feature type="transmembrane region" description="Helical" evidence="1">
    <location>
        <begin position="15"/>
        <end position="38"/>
    </location>
</feature>
<dbReference type="Proteomes" id="UP000324222">
    <property type="component" value="Unassembled WGS sequence"/>
</dbReference>
<keyword evidence="3" id="KW-1185">Reference proteome</keyword>
<keyword evidence="1" id="KW-0472">Membrane</keyword>
<comment type="caution">
    <text evidence="2">The sequence shown here is derived from an EMBL/GenBank/DDBJ whole genome shotgun (WGS) entry which is preliminary data.</text>
</comment>
<evidence type="ECO:0000313" key="2">
    <source>
        <dbReference type="EMBL" id="MPC41003.1"/>
    </source>
</evidence>
<keyword evidence="1" id="KW-0812">Transmembrane</keyword>
<organism evidence="2 3">
    <name type="scientific">Portunus trituberculatus</name>
    <name type="common">Swimming crab</name>
    <name type="synonym">Neptunus trituberculatus</name>
    <dbReference type="NCBI Taxonomy" id="210409"/>
    <lineage>
        <taxon>Eukaryota</taxon>
        <taxon>Metazoa</taxon>
        <taxon>Ecdysozoa</taxon>
        <taxon>Arthropoda</taxon>
        <taxon>Crustacea</taxon>
        <taxon>Multicrustacea</taxon>
        <taxon>Malacostraca</taxon>
        <taxon>Eumalacostraca</taxon>
        <taxon>Eucarida</taxon>
        <taxon>Decapoda</taxon>
        <taxon>Pleocyemata</taxon>
        <taxon>Brachyura</taxon>
        <taxon>Eubrachyura</taxon>
        <taxon>Portunoidea</taxon>
        <taxon>Portunidae</taxon>
        <taxon>Portuninae</taxon>
        <taxon>Portunus</taxon>
    </lineage>
</organism>
<name>A0A5B7F7E7_PORTR</name>
<gene>
    <name evidence="2" type="ORF">E2C01_034583</name>
</gene>
<dbReference type="EMBL" id="VSRR010004888">
    <property type="protein sequence ID" value="MPC41003.1"/>
    <property type="molecule type" value="Genomic_DNA"/>
</dbReference>
<accession>A0A5B7F7E7</accession>
<sequence length="113" mass="12372">MVLFQGTDDGNIKDILIRLLFIHLSMLTVASSFLTPLFTPDQCEVLEFEDAKCLCSSSCKVQCGFAGDTCQRDIKKLKEKELKHASDLVSATKEIARLQGLLSDFGTGQVSAV</sequence>
<evidence type="ECO:0000256" key="1">
    <source>
        <dbReference type="SAM" id="Phobius"/>
    </source>
</evidence>
<keyword evidence="1" id="KW-1133">Transmembrane helix</keyword>